<keyword evidence="9" id="KW-1133">Transmembrane helix</keyword>
<dbReference type="GO" id="GO:0098552">
    <property type="term" value="C:side of membrane"/>
    <property type="evidence" value="ECO:0007669"/>
    <property type="project" value="UniProtKB-KW"/>
</dbReference>
<keyword evidence="9" id="KW-0812">Transmembrane</keyword>
<organism evidence="12 13">
    <name type="scientific">Zostera marina</name>
    <name type="common">Eelgrass</name>
    <dbReference type="NCBI Taxonomy" id="29655"/>
    <lineage>
        <taxon>Eukaryota</taxon>
        <taxon>Viridiplantae</taxon>
        <taxon>Streptophyta</taxon>
        <taxon>Embryophyta</taxon>
        <taxon>Tracheophyta</taxon>
        <taxon>Spermatophyta</taxon>
        <taxon>Magnoliopsida</taxon>
        <taxon>Liliopsida</taxon>
        <taxon>Zosteraceae</taxon>
        <taxon>Zostera</taxon>
    </lineage>
</organism>
<evidence type="ECO:0000256" key="9">
    <source>
        <dbReference type="SAM" id="Phobius"/>
    </source>
</evidence>
<keyword evidence="4 10" id="KW-0732">Signal</keyword>
<dbReference type="SMART" id="SM00768">
    <property type="entry name" value="X8"/>
    <property type="match status" value="2"/>
</dbReference>
<protein>
    <submittedName>
        <fullName evidence="12">CBM43-containing protein</fullName>
    </submittedName>
</protein>
<sequence>MANTIIDFFIMLLLLWVSTPCTSGTKDKKLLSSARLLLDDARIKPKKPTKPILHDQVTPITNPVTTPITIPSTDPASMFPTNPITPSITVPSSNPVTVPINFPATNPTPITVNPSSIPPPTTNPVTTPASNPSQSWCAAKPDASDSTIQSAIDYACGSGGVDCSAIQESGDCFNPNTLHDHASFAFNSYYQQNPNPASCNFGGAAMLVSTNPISCSNPSASLPPPLQDVPAVTNPTLPPSLPYGDPVINPLPPHNSTPNSGMEGQSWCVAKTDATDAALQNGIDYACGIGGVDCSVLQETGSCFVPNTLRGHSSYAFNSYYQKNPNPASCDFGGTATLVNVNPSSGTCVYLASSMTSPVTNTPMTNSPVINSPVTNTGALPGELPDTNSTGMGTGPTVFGLNNTISSGTPTTTFSASYSSSCVSTAYAVVLALISLIPTVLITLKIG</sequence>
<proteinExistence type="predicted"/>
<dbReference type="STRING" id="29655.A0A0K9PC55"/>
<evidence type="ECO:0000259" key="11">
    <source>
        <dbReference type="SMART" id="SM00768"/>
    </source>
</evidence>
<dbReference type="InterPro" id="IPR044788">
    <property type="entry name" value="X8_dom_prot"/>
</dbReference>
<evidence type="ECO:0000256" key="1">
    <source>
        <dbReference type="ARBA" id="ARBA00004609"/>
    </source>
</evidence>
<dbReference type="AlphaFoldDB" id="A0A0K9PC55"/>
<accession>A0A0K9PC55</accession>
<reference evidence="13" key="1">
    <citation type="journal article" date="2016" name="Nature">
        <title>The genome of the seagrass Zostera marina reveals angiosperm adaptation to the sea.</title>
        <authorList>
            <person name="Olsen J.L."/>
            <person name="Rouze P."/>
            <person name="Verhelst B."/>
            <person name="Lin Y.-C."/>
            <person name="Bayer T."/>
            <person name="Collen J."/>
            <person name="Dattolo E."/>
            <person name="De Paoli E."/>
            <person name="Dittami S."/>
            <person name="Maumus F."/>
            <person name="Michel G."/>
            <person name="Kersting A."/>
            <person name="Lauritano C."/>
            <person name="Lohaus R."/>
            <person name="Toepel M."/>
            <person name="Tonon T."/>
            <person name="Vanneste K."/>
            <person name="Amirebrahimi M."/>
            <person name="Brakel J."/>
            <person name="Bostroem C."/>
            <person name="Chovatia M."/>
            <person name="Grimwood J."/>
            <person name="Jenkins J.W."/>
            <person name="Jueterbock A."/>
            <person name="Mraz A."/>
            <person name="Stam W.T."/>
            <person name="Tice H."/>
            <person name="Bornberg-Bauer E."/>
            <person name="Green P.J."/>
            <person name="Pearson G.A."/>
            <person name="Procaccini G."/>
            <person name="Duarte C.M."/>
            <person name="Schmutz J."/>
            <person name="Reusch T.B.H."/>
            <person name="Van de Peer Y."/>
        </authorList>
    </citation>
    <scope>NUCLEOTIDE SEQUENCE [LARGE SCALE GENOMIC DNA]</scope>
    <source>
        <strain evidence="13">cv. Finnish</strain>
    </source>
</reference>
<dbReference type="GO" id="GO:0005886">
    <property type="term" value="C:plasma membrane"/>
    <property type="evidence" value="ECO:0007669"/>
    <property type="project" value="UniProtKB-SubCell"/>
</dbReference>
<evidence type="ECO:0000256" key="6">
    <source>
        <dbReference type="ARBA" id="ARBA00023157"/>
    </source>
</evidence>
<dbReference type="Gene3D" id="1.20.58.1040">
    <property type="match status" value="2"/>
</dbReference>
<keyword evidence="3" id="KW-0336">GPI-anchor</keyword>
<gene>
    <name evidence="12" type="ORF">ZOSMA_291G00150</name>
</gene>
<evidence type="ECO:0000256" key="5">
    <source>
        <dbReference type="ARBA" id="ARBA00023136"/>
    </source>
</evidence>
<evidence type="ECO:0000256" key="3">
    <source>
        <dbReference type="ARBA" id="ARBA00022622"/>
    </source>
</evidence>
<keyword evidence="7" id="KW-0325">Glycoprotein</keyword>
<comment type="caution">
    <text evidence="12">The sequence shown here is derived from an EMBL/GenBank/DDBJ whole genome shotgun (WGS) entry which is preliminary data.</text>
</comment>
<dbReference type="GO" id="GO:0009506">
    <property type="term" value="C:plasmodesma"/>
    <property type="evidence" value="ECO:0007669"/>
    <property type="project" value="UniProtKB-ARBA"/>
</dbReference>
<keyword evidence="13" id="KW-1185">Reference proteome</keyword>
<dbReference type="Pfam" id="PF07983">
    <property type="entry name" value="X8"/>
    <property type="match status" value="2"/>
</dbReference>
<feature type="domain" description="X8" evidence="11">
    <location>
        <begin position="135"/>
        <end position="217"/>
    </location>
</feature>
<evidence type="ECO:0000256" key="4">
    <source>
        <dbReference type="ARBA" id="ARBA00022729"/>
    </source>
</evidence>
<keyword evidence="2" id="KW-1003">Cell membrane</keyword>
<dbReference type="InterPro" id="IPR012946">
    <property type="entry name" value="X8"/>
</dbReference>
<evidence type="ECO:0000256" key="8">
    <source>
        <dbReference type="SAM" id="MobiDB-lite"/>
    </source>
</evidence>
<feature type="domain" description="X8" evidence="11">
    <location>
        <begin position="266"/>
        <end position="350"/>
    </location>
</feature>
<evidence type="ECO:0000256" key="2">
    <source>
        <dbReference type="ARBA" id="ARBA00022475"/>
    </source>
</evidence>
<name>A0A0K9PC55_ZOSMR</name>
<dbReference type="OrthoDB" id="421038at2759"/>
<feature type="chain" id="PRO_5005527774" evidence="10">
    <location>
        <begin position="24"/>
        <end position="447"/>
    </location>
</feature>
<evidence type="ECO:0000256" key="10">
    <source>
        <dbReference type="SAM" id="SignalP"/>
    </source>
</evidence>
<feature type="signal peptide" evidence="10">
    <location>
        <begin position="1"/>
        <end position="23"/>
    </location>
</feature>
<keyword evidence="6" id="KW-1015">Disulfide bond</keyword>
<feature type="region of interest" description="Disordered" evidence="8">
    <location>
        <begin position="112"/>
        <end position="141"/>
    </location>
</feature>
<evidence type="ECO:0000256" key="7">
    <source>
        <dbReference type="ARBA" id="ARBA00023180"/>
    </source>
</evidence>
<evidence type="ECO:0000313" key="12">
    <source>
        <dbReference type="EMBL" id="KMZ66623.1"/>
    </source>
</evidence>
<dbReference type="EMBL" id="LFYR01000962">
    <property type="protein sequence ID" value="KMZ66623.1"/>
    <property type="molecule type" value="Genomic_DNA"/>
</dbReference>
<dbReference type="PANTHER" id="PTHR31044">
    <property type="entry name" value="BETA-1,3 GLUCANASE"/>
    <property type="match status" value="1"/>
</dbReference>
<comment type="subcellular location">
    <subcellularLocation>
        <location evidence="1">Cell membrane</location>
        <topology evidence="1">Lipid-anchor</topology>
        <topology evidence="1">GPI-anchor</topology>
    </subcellularLocation>
</comment>
<dbReference type="PANTHER" id="PTHR31044:SF120">
    <property type="entry name" value="CARBOHYDRATE-BINDING X8 DOMAIN SUPERFAMILY PROTEIN"/>
    <property type="match status" value="1"/>
</dbReference>
<keyword evidence="3" id="KW-0449">Lipoprotein</keyword>
<dbReference type="Proteomes" id="UP000036987">
    <property type="component" value="Unassembled WGS sequence"/>
</dbReference>
<dbReference type="FunFam" id="1.20.58.1040:FF:000001">
    <property type="entry name" value="Glucan endo-1,3-beta-glucosidase 4"/>
    <property type="match status" value="2"/>
</dbReference>
<keyword evidence="5 9" id="KW-0472">Membrane</keyword>
<evidence type="ECO:0000313" key="13">
    <source>
        <dbReference type="Proteomes" id="UP000036987"/>
    </source>
</evidence>
<feature type="transmembrane region" description="Helical" evidence="9">
    <location>
        <begin position="425"/>
        <end position="444"/>
    </location>
</feature>